<dbReference type="AlphaFoldDB" id="A0A4P2PXN5"/>
<evidence type="ECO:0000313" key="2">
    <source>
        <dbReference type="EMBL" id="AUX21520.1"/>
    </source>
</evidence>
<sequence length="449" mass="51026">MQDPLKPKDHAEAVALYRSEIIGSLMHRELDRGELAEALADLSKQRFRPPRAHSPRSYSVPTLERWYYAYKTEGLEGLRPKSRKDKGRARELTPEQRQMLLDIREEHPSASVSLILDTLIAAGRIDKGAISATTVRRLYAEHHLDRVALRERTGGKVRLRWQAERPGALWHGDVCHAAPILVDGRPAPVRIHALLDDASRYILAIEAMSAEREVDMLALFIRALRKHGAPDALYLDNGSTYRGHTLHLACERLGTTLIHARPYDAPARGKMERFWRTLRERCVDFTGALGSLHDLNVRLYAWVDEHYHRTPHAALFGKSPAQVYEEYPHVTDGLDERKLRDALTTQARRRVRRDSTLSMDGEDWETDLGFLAGHLVTVSRCLVTPNEPPWIEHEGKRFALHRVDPVKNARRARPACNLDVAHEARVPFDPPKALLDKALGRTPRGDEEG</sequence>
<dbReference type="InterPro" id="IPR012337">
    <property type="entry name" value="RNaseH-like_sf"/>
</dbReference>
<dbReference type="OrthoDB" id="5522631at2"/>
<evidence type="ECO:0000313" key="5">
    <source>
        <dbReference type="EMBL" id="AUX27012.1"/>
    </source>
</evidence>
<dbReference type="GO" id="GO:0003676">
    <property type="term" value="F:nucleic acid binding"/>
    <property type="evidence" value="ECO:0007669"/>
    <property type="project" value="InterPro"/>
</dbReference>
<dbReference type="InterPro" id="IPR001584">
    <property type="entry name" value="Integrase_cat-core"/>
</dbReference>
<dbReference type="RefSeq" id="WP_129346827.1">
    <property type="nucleotide sequence ID" value="NZ_CP012670.1"/>
</dbReference>
<dbReference type="SUPFAM" id="SSF46689">
    <property type="entry name" value="Homeodomain-like"/>
    <property type="match status" value="1"/>
</dbReference>
<dbReference type="PROSITE" id="PS50994">
    <property type="entry name" value="INTEGRASE"/>
    <property type="match status" value="1"/>
</dbReference>
<accession>A0A4P2PXN5</accession>
<dbReference type="EMBL" id="CP012670">
    <property type="protein sequence ID" value="AUX21520.1"/>
    <property type="molecule type" value="Genomic_DNA"/>
</dbReference>
<dbReference type="EMBL" id="CP012670">
    <property type="protein sequence ID" value="AUX27012.1"/>
    <property type="molecule type" value="Genomic_DNA"/>
</dbReference>
<dbReference type="PANTHER" id="PTHR35004">
    <property type="entry name" value="TRANSPOSASE RV3428C-RELATED"/>
    <property type="match status" value="1"/>
</dbReference>
<dbReference type="PANTHER" id="PTHR35004:SF6">
    <property type="entry name" value="TRANSPOSASE"/>
    <property type="match status" value="1"/>
</dbReference>
<evidence type="ECO:0000313" key="3">
    <source>
        <dbReference type="EMBL" id="AUX24886.1"/>
    </source>
</evidence>
<gene>
    <name evidence="2" type="primary">isftu1</name>
    <name evidence="2" type="ORF">SOCEGT47_020060</name>
    <name evidence="3" type="ORF">SOCEGT47_054260</name>
    <name evidence="4" type="ORF">SOCEGT47_057230</name>
    <name evidence="5" type="ORF">SOCEGT47_075850</name>
    <name evidence="6" type="ORF">SOCEGT47_084110</name>
</gene>
<evidence type="ECO:0000259" key="1">
    <source>
        <dbReference type="PROSITE" id="PS50994"/>
    </source>
</evidence>
<dbReference type="EMBL" id="CP012670">
    <property type="protein sequence ID" value="AUX24886.1"/>
    <property type="molecule type" value="Genomic_DNA"/>
</dbReference>
<protein>
    <submittedName>
        <fullName evidence="2">Transposase</fullName>
    </submittedName>
</protein>
<dbReference type="InterPro" id="IPR009057">
    <property type="entry name" value="Homeodomain-like_sf"/>
</dbReference>
<dbReference type="EMBL" id="CP012670">
    <property type="protein sequence ID" value="AUX25179.1"/>
    <property type="molecule type" value="Genomic_DNA"/>
</dbReference>
<name>A0A4P2PXN5_SORCE</name>
<dbReference type="SUPFAM" id="SSF53098">
    <property type="entry name" value="Ribonuclease H-like"/>
    <property type="match status" value="1"/>
</dbReference>
<evidence type="ECO:0000313" key="6">
    <source>
        <dbReference type="EMBL" id="AUX27813.1"/>
    </source>
</evidence>
<dbReference type="Pfam" id="PF00665">
    <property type="entry name" value="rve"/>
    <property type="match status" value="1"/>
</dbReference>
<reference evidence="2 7" key="1">
    <citation type="submission" date="2015-09" db="EMBL/GenBank/DDBJ databases">
        <title>Sorangium comparison.</title>
        <authorList>
            <person name="Zaburannyi N."/>
            <person name="Bunk B."/>
            <person name="Overmann J."/>
            <person name="Mueller R."/>
        </authorList>
    </citation>
    <scope>NUCLEOTIDE SEQUENCE [LARGE SCALE GENOMIC DNA]</scope>
    <source>
        <strain evidence="2 7">So ceGT47</strain>
    </source>
</reference>
<proteinExistence type="predicted"/>
<dbReference type="EMBL" id="CP012670">
    <property type="protein sequence ID" value="AUX27813.1"/>
    <property type="molecule type" value="Genomic_DNA"/>
</dbReference>
<dbReference type="Gene3D" id="3.30.420.10">
    <property type="entry name" value="Ribonuclease H-like superfamily/Ribonuclease H"/>
    <property type="match status" value="1"/>
</dbReference>
<organism evidence="2 7">
    <name type="scientific">Sorangium cellulosum</name>
    <name type="common">Polyangium cellulosum</name>
    <dbReference type="NCBI Taxonomy" id="56"/>
    <lineage>
        <taxon>Bacteria</taxon>
        <taxon>Pseudomonadati</taxon>
        <taxon>Myxococcota</taxon>
        <taxon>Polyangia</taxon>
        <taxon>Polyangiales</taxon>
        <taxon>Polyangiaceae</taxon>
        <taxon>Sorangium</taxon>
    </lineage>
</organism>
<evidence type="ECO:0000313" key="4">
    <source>
        <dbReference type="EMBL" id="AUX25179.1"/>
    </source>
</evidence>
<dbReference type="InterPro" id="IPR036397">
    <property type="entry name" value="RNaseH_sf"/>
</dbReference>
<dbReference type="Pfam" id="PF13565">
    <property type="entry name" value="HTH_32"/>
    <property type="match status" value="1"/>
</dbReference>
<dbReference type="GO" id="GO:0015074">
    <property type="term" value="P:DNA integration"/>
    <property type="evidence" value="ECO:0007669"/>
    <property type="project" value="InterPro"/>
</dbReference>
<evidence type="ECO:0000313" key="7">
    <source>
        <dbReference type="Proteomes" id="UP000295781"/>
    </source>
</evidence>
<dbReference type="Proteomes" id="UP000295781">
    <property type="component" value="Chromosome"/>
</dbReference>
<feature type="domain" description="Integrase catalytic" evidence="1">
    <location>
        <begin position="162"/>
        <end position="328"/>
    </location>
</feature>